<dbReference type="GO" id="GO:0070475">
    <property type="term" value="P:rRNA base methylation"/>
    <property type="evidence" value="ECO:0007669"/>
    <property type="project" value="TreeGrafter"/>
</dbReference>
<keyword evidence="4" id="KW-0949">S-adenosyl-L-methionine</keyword>
<dbReference type="InterPro" id="IPR002903">
    <property type="entry name" value="RsmH"/>
</dbReference>
<dbReference type="PANTHER" id="PTHR11265">
    <property type="entry name" value="S-ADENOSYL-METHYLTRANSFERASE MRAW"/>
    <property type="match status" value="1"/>
</dbReference>
<dbReference type="AlphaFoldDB" id="A0AA88GVM8"/>
<sequence>MTQRSNKHAKIGPSKKSTCIKKNDHEEQFIFIDATFGAGGYTTEILKMYPNSKVIGIDTDYYSNPIIQQHEKLIHDKFGKDRLEVYGVNFRNLKQLVTETILPKLDVKQKPIGSHVIDGIVFDLGVSSMQLDYGHRGFSFLRDGPLDMRMNPSDENCPTAREVLNNMSELDLRMIIAKFGEEENASKIAKSIVHYRNNVKPFDTTLELANLIESITPFKDRKKKKIHPATKTFQAIRIYVNDELGALATALDATRDVLKLGTGRLVVVSYHSLEDRIAKEFIKENNTYFKKVTKKLVTPDEEEIETNVRSRSAKLRCAQRTDVVDSNI</sequence>
<dbReference type="PANTHER" id="PTHR11265:SF0">
    <property type="entry name" value="12S RRNA N4-METHYLCYTIDINE METHYLTRANSFERASE"/>
    <property type="match status" value="1"/>
</dbReference>
<keyword evidence="3" id="KW-0808">Transferase</keyword>
<proteinExistence type="inferred from homology"/>
<dbReference type="Gene3D" id="3.40.50.150">
    <property type="entry name" value="Vaccinia Virus protein VP39"/>
    <property type="match status" value="1"/>
</dbReference>
<dbReference type="EMBL" id="PYSW02000012">
    <property type="protein sequence ID" value="KAG2387765.1"/>
    <property type="molecule type" value="Genomic_DNA"/>
</dbReference>
<dbReference type="PIRSF" id="PIRSF004486">
    <property type="entry name" value="MraW"/>
    <property type="match status" value="1"/>
</dbReference>
<comment type="similarity">
    <text evidence="1">Belongs to the methyltransferase superfamily. RsmH family.</text>
</comment>
<evidence type="ECO:0000256" key="4">
    <source>
        <dbReference type="ARBA" id="ARBA00022691"/>
    </source>
</evidence>
<comment type="caution">
    <text evidence="5">The sequence shown here is derived from an EMBL/GenBank/DDBJ whole genome shotgun (WGS) entry which is preliminary data.</text>
</comment>
<dbReference type="HAMAP" id="MF_01007">
    <property type="entry name" value="16SrRNA_methyltr_H"/>
    <property type="match status" value="1"/>
</dbReference>
<evidence type="ECO:0000313" key="6">
    <source>
        <dbReference type="Proteomes" id="UP000816034"/>
    </source>
</evidence>
<organism evidence="5 6">
    <name type="scientific">Naegleria lovaniensis</name>
    <name type="common">Amoeba</name>
    <dbReference type="NCBI Taxonomy" id="51637"/>
    <lineage>
        <taxon>Eukaryota</taxon>
        <taxon>Discoba</taxon>
        <taxon>Heterolobosea</taxon>
        <taxon>Tetramitia</taxon>
        <taxon>Eutetramitia</taxon>
        <taxon>Vahlkampfiidae</taxon>
        <taxon>Naegleria</taxon>
    </lineage>
</organism>
<evidence type="ECO:0000313" key="5">
    <source>
        <dbReference type="EMBL" id="KAG2387765.1"/>
    </source>
</evidence>
<evidence type="ECO:0000256" key="1">
    <source>
        <dbReference type="ARBA" id="ARBA00010396"/>
    </source>
</evidence>
<name>A0AA88GVM8_NAELO</name>
<dbReference type="SUPFAM" id="SSF53335">
    <property type="entry name" value="S-adenosyl-L-methionine-dependent methyltransferases"/>
    <property type="match status" value="1"/>
</dbReference>
<dbReference type="RefSeq" id="XP_044551757.1">
    <property type="nucleotide sequence ID" value="XM_044689480.1"/>
</dbReference>
<evidence type="ECO:0000256" key="2">
    <source>
        <dbReference type="ARBA" id="ARBA00022603"/>
    </source>
</evidence>
<keyword evidence="2" id="KW-0489">Methyltransferase</keyword>
<dbReference type="Pfam" id="PF01795">
    <property type="entry name" value="Methyltransf_5"/>
    <property type="match status" value="1"/>
</dbReference>
<dbReference type="SUPFAM" id="SSF81799">
    <property type="entry name" value="Putative methyltransferase TM0872, insert domain"/>
    <property type="match status" value="1"/>
</dbReference>
<reference evidence="5 6" key="1">
    <citation type="journal article" date="2018" name="BMC Genomics">
        <title>The genome of Naegleria lovaniensis, the basis for a comparative approach to unravel pathogenicity factors of the human pathogenic amoeba N. fowleri.</title>
        <authorList>
            <person name="Liechti N."/>
            <person name="Schurch N."/>
            <person name="Bruggmann R."/>
            <person name="Wittwer M."/>
        </authorList>
    </citation>
    <scope>NUCLEOTIDE SEQUENCE [LARGE SCALE GENOMIC DNA]</scope>
    <source>
        <strain evidence="5 6">ATCC 30569</strain>
    </source>
</reference>
<protein>
    <submittedName>
        <fullName evidence="5">Uncharacterized protein</fullName>
    </submittedName>
</protein>
<keyword evidence="6" id="KW-1185">Reference proteome</keyword>
<dbReference type="Gene3D" id="1.10.150.170">
    <property type="entry name" value="Putative methyltransferase TM0872, insert domain"/>
    <property type="match status" value="1"/>
</dbReference>
<evidence type="ECO:0000256" key="3">
    <source>
        <dbReference type="ARBA" id="ARBA00022679"/>
    </source>
</evidence>
<dbReference type="NCBIfam" id="TIGR00006">
    <property type="entry name" value="16S rRNA (cytosine(1402)-N(4))-methyltransferase RsmH"/>
    <property type="match status" value="1"/>
</dbReference>
<accession>A0AA88GVM8</accession>
<dbReference type="Proteomes" id="UP000816034">
    <property type="component" value="Unassembled WGS sequence"/>
</dbReference>
<dbReference type="GO" id="GO:0071424">
    <property type="term" value="F:rRNA (cytosine-N4-)-methyltransferase activity"/>
    <property type="evidence" value="ECO:0007669"/>
    <property type="project" value="TreeGrafter"/>
</dbReference>
<gene>
    <name evidence="5" type="ORF">C9374_001359</name>
</gene>
<dbReference type="InterPro" id="IPR023397">
    <property type="entry name" value="SAM-dep_MeTrfase_MraW_recog"/>
</dbReference>
<dbReference type="GeneID" id="68093815"/>
<dbReference type="InterPro" id="IPR029063">
    <property type="entry name" value="SAM-dependent_MTases_sf"/>
</dbReference>